<dbReference type="InterPro" id="IPR009057">
    <property type="entry name" value="Homeodomain-like_sf"/>
</dbReference>
<proteinExistence type="predicted"/>
<accession>A0A132PAR5</accession>
<name>A0A132PAR5_9MYCO</name>
<sequence length="163" mass="18428">MQPSSSLTEAQRGAAVALFEQGRGDSATARYLGVSRWPVRVLHRRWVLHGRKALVAKPTRTAYSFEFKLDVVCKVIDEGAAAQQVAQEYGLSSATLVQTWVRAYRRLGEDGLKPKPKGRQPKDADSSSQELTDLQRLEQENVRLRAENAYLKKLRALRAHERR</sequence>
<feature type="region of interest" description="Disordered" evidence="1">
    <location>
        <begin position="109"/>
        <end position="132"/>
    </location>
</feature>
<dbReference type="EMBL" id="LGTW01000059">
    <property type="protein sequence ID" value="KWX19419.1"/>
    <property type="molecule type" value="Genomic_DNA"/>
</dbReference>
<dbReference type="GO" id="GO:0006313">
    <property type="term" value="P:DNA transposition"/>
    <property type="evidence" value="ECO:0007669"/>
    <property type="project" value="InterPro"/>
</dbReference>
<dbReference type="AlphaFoldDB" id="A0A132PAR5"/>
<comment type="caution">
    <text evidence="2">The sequence shown here is derived from an EMBL/GenBank/DDBJ whole genome shotgun (WGS) entry which is preliminary data.</text>
</comment>
<gene>
    <name evidence="2" type="ORF">AFM11_35965</name>
</gene>
<organism evidence="2 3">
    <name type="scientific">Mycolicibacterium wolinskyi</name>
    <dbReference type="NCBI Taxonomy" id="59750"/>
    <lineage>
        <taxon>Bacteria</taxon>
        <taxon>Bacillati</taxon>
        <taxon>Actinomycetota</taxon>
        <taxon>Actinomycetes</taxon>
        <taxon>Mycobacteriales</taxon>
        <taxon>Mycobacteriaceae</taxon>
        <taxon>Mycolicibacterium</taxon>
    </lineage>
</organism>
<dbReference type="PANTHER" id="PTHR33795:SF1">
    <property type="entry name" value="INSERTION ELEMENT IS150 PROTEIN INSJ"/>
    <property type="match status" value="1"/>
</dbReference>
<dbReference type="SUPFAM" id="SSF46689">
    <property type="entry name" value="Homeodomain-like"/>
    <property type="match status" value="1"/>
</dbReference>
<reference evidence="2 3" key="1">
    <citation type="submission" date="2015-07" db="EMBL/GenBank/DDBJ databases">
        <title>A draft genome sequence of Mycobacterium wolinskyi.</title>
        <authorList>
            <person name="de Man T.J."/>
            <person name="Perry K.A."/>
            <person name="Coulliette A.D."/>
            <person name="Jensen B."/>
            <person name="Toney N.C."/>
            <person name="Limbago B.M."/>
            <person name="Noble-Wang J."/>
        </authorList>
    </citation>
    <scope>NUCLEOTIDE SEQUENCE [LARGE SCALE GENOMIC DNA]</scope>
    <source>
        <strain evidence="2 3">CDC_01</strain>
    </source>
</reference>
<dbReference type="InterPro" id="IPR052057">
    <property type="entry name" value="IS150/IS1296_orfA-like"/>
</dbReference>
<dbReference type="InterPro" id="IPR002514">
    <property type="entry name" value="Transposase_8"/>
</dbReference>
<dbReference type="Proteomes" id="UP000070612">
    <property type="component" value="Unassembled WGS sequence"/>
</dbReference>
<keyword evidence="3" id="KW-1185">Reference proteome</keyword>
<protein>
    <submittedName>
        <fullName evidence="2">Transposase</fullName>
    </submittedName>
</protein>
<dbReference type="PANTHER" id="PTHR33795">
    <property type="entry name" value="INSERTION ELEMENT IS150 PROTEIN INSJ"/>
    <property type="match status" value="1"/>
</dbReference>
<dbReference type="PATRIC" id="fig|59750.3.peg.6272"/>
<dbReference type="GO" id="GO:0003677">
    <property type="term" value="F:DNA binding"/>
    <property type="evidence" value="ECO:0007669"/>
    <property type="project" value="InterPro"/>
</dbReference>
<evidence type="ECO:0000256" key="1">
    <source>
        <dbReference type="SAM" id="MobiDB-lite"/>
    </source>
</evidence>
<dbReference type="GO" id="GO:0004803">
    <property type="term" value="F:transposase activity"/>
    <property type="evidence" value="ECO:0007669"/>
    <property type="project" value="InterPro"/>
</dbReference>
<dbReference type="InterPro" id="IPR036388">
    <property type="entry name" value="WH-like_DNA-bd_sf"/>
</dbReference>
<evidence type="ECO:0000313" key="2">
    <source>
        <dbReference type="EMBL" id="KWX19419.1"/>
    </source>
</evidence>
<dbReference type="Pfam" id="PF01527">
    <property type="entry name" value="HTH_Tnp_1"/>
    <property type="match status" value="1"/>
</dbReference>
<evidence type="ECO:0000313" key="3">
    <source>
        <dbReference type="Proteomes" id="UP000070612"/>
    </source>
</evidence>
<dbReference type="Gene3D" id="1.10.10.10">
    <property type="entry name" value="Winged helix-like DNA-binding domain superfamily/Winged helix DNA-binding domain"/>
    <property type="match status" value="1"/>
</dbReference>